<organism evidence="1 2">
    <name type="scientific">Hyalomma asiaticum</name>
    <name type="common">Tick</name>
    <dbReference type="NCBI Taxonomy" id="266040"/>
    <lineage>
        <taxon>Eukaryota</taxon>
        <taxon>Metazoa</taxon>
        <taxon>Ecdysozoa</taxon>
        <taxon>Arthropoda</taxon>
        <taxon>Chelicerata</taxon>
        <taxon>Arachnida</taxon>
        <taxon>Acari</taxon>
        <taxon>Parasitiformes</taxon>
        <taxon>Ixodida</taxon>
        <taxon>Ixodoidea</taxon>
        <taxon>Ixodidae</taxon>
        <taxon>Hyalomminae</taxon>
        <taxon>Hyalomma</taxon>
    </lineage>
</organism>
<protein>
    <submittedName>
        <fullName evidence="1">Uncharacterized protein</fullName>
    </submittedName>
</protein>
<keyword evidence="2" id="KW-1185">Reference proteome</keyword>
<gene>
    <name evidence="1" type="ORF">HPB50_009631</name>
</gene>
<evidence type="ECO:0000313" key="2">
    <source>
        <dbReference type="Proteomes" id="UP000821845"/>
    </source>
</evidence>
<reference evidence="1" key="1">
    <citation type="submission" date="2020-05" db="EMBL/GenBank/DDBJ databases">
        <title>Large-scale comparative analyses of tick genomes elucidate their genetic diversity and vector capacities.</title>
        <authorList>
            <person name="Jia N."/>
            <person name="Wang J."/>
            <person name="Shi W."/>
            <person name="Du L."/>
            <person name="Sun Y."/>
            <person name="Zhan W."/>
            <person name="Jiang J."/>
            <person name="Wang Q."/>
            <person name="Zhang B."/>
            <person name="Ji P."/>
            <person name="Sakyi L.B."/>
            <person name="Cui X."/>
            <person name="Yuan T."/>
            <person name="Jiang B."/>
            <person name="Yang W."/>
            <person name="Lam T.T.-Y."/>
            <person name="Chang Q."/>
            <person name="Ding S."/>
            <person name="Wang X."/>
            <person name="Zhu J."/>
            <person name="Ruan X."/>
            <person name="Zhao L."/>
            <person name="Wei J."/>
            <person name="Que T."/>
            <person name="Du C."/>
            <person name="Cheng J."/>
            <person name="Dai P."/>
            <person name="Han X."/>
            <person name="Huang E."/>
            <person name="Gao Y."/>
            <person name="Liu J."/>
            <person name="Shao H."/>
            <person name="Ye R."/>
            <person name="Li L."/>
            <person name="Wei W."/>
            <person name="Wang X."/>
            <person name="Wang C."/>
            <person name="Yang T."/>
            <person name="Huo Q."/>
            <person name="Li W."/>
            <person name="Guo W."/>
            <person name="Chen H."/>
            <person name="Zhou L."/>
            <person name="Ni X."/>
            <person name="Tian J."/>
            <person name="Zhou Y."/>
            <person name="Sheng Y."/>
            <person name="Liu T."/>
            <person name="Pan Y."/>
            <person name="Xia L."/>
            <person name="Li J."/>
            <person name="Zhao F."/>
            <person name="Cao W."/>
        </authorList>
    </citation>
    <scope>NUCLEOTIDE SEQUENCE</scope>
    <source>
        <strain evidence="1">Hyas-2018</strain>
    </source>
</reference>
<dbReference type="Proteomes" id="UP000821845">
    <property type="component" value="Chromosome 1"/>
</dbReference>
<accession>A0ACB7TK03</accession>
<name>A0ACB7TK03_HYAAI</name>
<evidence type="ECO:0000313" key="1">
    <source>
        <dbReference type="EMBL" id="KAH6945697.1"/>
    </source>
</evidence>
<proteinExistence type="predicted"/>
<comment type="caution">
    <text evidence="1">The sequence shown here is derived from an EMBL/GenBank/DDBJ whole genome shotgun (WGS) entry which is preliminary data.</text>
</comment>
<dbReference type="EMBL" id="CM023481">
    <property type="protein sequence ID" value="KAH6945697.1"/>
    <property type="molecule type" value="Genomic_DNA"/>
</dbReference>
<sequence length="162" mass="17444">MRKRNDPARHFSVLLAITNTANEMPLPTEGDEEDVREGCPQNREEAAALGRRCLRKCKTDEDCISSKKKCLCDGRCGWSCVRPVSGTVLGDVIIHRIQRRLVMRALHRARLTSTSAADVPSTPPTRLSGGSQIRGSNVACVGGDAQASAESSNGVSAFGARH</sequence>